<proteinExistence type="predicted"/>
<dbReference type="SUPFAM" id="SSF56349">
    <property type="entry name" value="DNA breaking-rejoining enzymes"/>
    <property type="match status" value="1"/>
</dbReference>
<organism evidence="3 4">
    <name type="scientific">Mucilaginibacter gynuensis</name>
    <dbReference type="NCBI Taxonomy" id="1302236"/>
    <lineage>
        <taxon>Bacteria</taxon>
        <taxon>Pseudomonadati</taxon>
        <taxon>Bacteroidota</taxon>
        <taxon>Sphingobacteriia</taxon>
        <taxon>Sphingobacteriales</taxon>
        <taxon>Sphingobacteriaceae</taxon>
        <taxon>Mucilaginibacter</taxon>
    </lineage>
</organism>
<evidence type="ECO:0000256" key="1">
    <source>
        <dbReference type="ARBA" id="ARBA00023172"/>
    </source>
</evidence>
<dbReference type="InterPro" id="IPR050090">
    <property type="entry name" value="Tyrosine_recombinase_XerCD"/>
</dbReference>
<dbReference type="PANTHER" id="PTHR30349:SF64">
    <property type="entry name" value="PROPHAGE INTEGRASE INTD-RELATED"/>
    <property type="match status" value="1"/>
</dbReference>
<keyword evidence="1" id="KW-0233">DNA recombination</keyword>
<dbReference type="InterPro" id="IPR013762">
    <property type="entry name" value="Integrase-like_cat_sf"/>
</dbReference>
<evidence type="ECO:0000313" key="3">
    <source>
        <dbReference type="EMBL" id="GAA4321397.1"/>
    </source>
</evidence>
<keyword evidence="4" id="KW-1185">Reference proteome</keyword>
<evidence type="ECO:0000259" key="2">
    <source>
        <dbReference type="PROSITE" id="PS51898"/>
    </source>
</evidence>
<feature type="domain" description="Tyr recombinase" evidence="2">
    <location>
        <begin position="1"/>
        <end position="179"/>
    </location>
</feature>
<reference evidence="4" key="1">
    <citation type="journal article" date="2019" name="Int. J. Syst. Evol. Microbiol.">
        <title>The Global Catalogue of Microorganisms (GCM) 10K type strain sequencing project: providing services to taxonomists for standard genome sequencing and annotation.</title>
        <authorList>
            <consortium name="The Broad Institute Genomics Platform"/>
            <consortium name="The Broad Institute Genome Sequencing Center for Infectious Disease"/>
            <person name="Wu L."/>
            <person name="Ma J."/>
        </authorList>
    </citation>
    <scope>NUCLEOTIDE SEQUENCE [LARGE SCALE GENOMIC DNA]</scope>
    <source>
        <strain evidence="4">JCM 17705</strain>
    </source>
</reference>
<gene>
    <name evidence="3" type="ORF">GCM10023149_21240</name>
</gene>
<comment type="caution">
    <text evidence="3">The sequence shown here is derived from an EMBL/GenBank/DDBJ whole genome shotgun (WGS) entry which is preliminary data.</text>
</comment>
<name>A0ABP8GBT2_9SPHI</name>
<sequence>MTSEELNALALKKLKKRLVLTRDLFLFSCYTGLSYSDTVRLTAEDIVKGEDGGIWLETHRMKNNNRVRVPLLSPALKLIEHYKSYPRFPDEDFLLPKLSNPRVNFYLKEIMKEMGWTKWLTFHCARHTFATTVTLTNGVPIETVGQMLGHKNIRSTQIYARVTDTKVSRDMSALKKKYAGQELTLAKEI</sequence>
<protein>
    <recommendedName>
        <fullName evidence="2">Tyr recombinase domain-containing protein</fullName>
    </recommendedName>
</protein>
<dbReference type="Proteomes" id="UP001500582">
    <property type="component" value="Unassembled WGS sequence"/>
</dbReference>
<evidence type="ECO:0000313" key="4">
    <source>
        <dbReference type="Proteomes" id="UP001500582"/>
    </source>
</evidence>
<dbReference type="EMBL" id="BAABFT010000004">
    <property type="protein sequence ID" value="GAA4321397.1"/>
    <property type="molecule type" value="Genomic_DNA"/>
</dbReference>
<dbReference type="Pfam" id="PF00589">
    <property type="entry name" value="Phage_integrase"/>
    <property type="match status" value="1"/>
</dbReference>
<dbReference type="InterPro" id="IPR002104">
    <property type="entry name" value="Integrase_catalytic"/>
</dbReference>
<dbReference type="Gene3D" id="1.10.443.10">
    <property type="entry name" value="Intergrase catalytic core"/>
    <property type="match status" value="1"/>
</dbReference>
<dbReference type="PANTHER" id="PTHR30349">
    <property type="entry name" value="PHAGE INTEGRASE-RELATED"/>
    <property type="match status" value="1"/>
</dbReference>
<accession>A0ABP8GBT2</accession>
<dbReference type="RefSeq" id="WP_345211040.1">
    <property type="nucleotide sequence ID" value="NZ_BAABFT010000004.1"/>
</dbReference>
<dbReference type="InterPro" id="IPR011010">
    <property type="entry name" value="DNA_brk_join_enz"/>
</dbReference>
<dbReference type="CDD" id="cd01185">
    <property type="entry name" value="INTN1_C_like"/>
    <property type="match status" value="1"/>
</dbReference>
<dbReference type="PROSITE" id="PS51898">
    <property type="entry name" value="TYR_RECOMBINASE"/>
    <property type="match status" value="1"/>
</dbReference>